<organism evidence="3 4">
    <name type="scientific">Desulfosporosinus acidiphilus (strain DSM 22704 / JCM 16185 / SJ4)</name>
    <dbReference type="NCBI Taxonomy" id="646529"/>
    <lineage>
        <taxon>Bacteria</taxon>
        <taxon>Bacillati</taxon>
        <taxon>Bacillota</taxon>
        <taxon>Clostridia</taxon>
        <taxon>Eubacteriales</taxon>
        <taxon>Desulfitobacteriaceae</taxon>
        <taxon>Desulfosporosinus</taxon>
    </lineage>
</organism>
<dbReference type="InterPro" id="IPR009875">
    <property type="entry name" value="PilZ_domain"/>
</dbReference>
<dbReference type="HOGENOM" id="CLU_086342_2_1_9"/>
<dbReference type="GO" id="GO:0035438">
    <property type="term" value="F:cyclic-di-GMP binding"/>
    <property type="evidence" value="ECO:0007669"/>
    <property type="project" value="InterPro"/>
</dbReference>
<dbReference type="InterPro" id="IPR009926">
    <property type="entry name" value="T3SS_YcgR_PilZN"/>
</dbReference>
<dbReference type="Gene3D" id="2.40.10.220">
    <property type="entry name" value="predicted glycosyltransferase like domains"/>
    <property type="match status" value="1"/>
</dbReference>
<name>I4DA66_DESAJ</name>
<evidence type="ECO:0000313" key="4">
    <source>
        <dbReference type="Proteomes" id="UP000002892"/>
    </source>
</evidence>
<gene>
    <name evidence="3" type="ordered locus">Desaci_3809</name>
</gene>
<dbReference type="KEGG" id="dai:Desaci_3809"/>
<dbReference type="OrthoDB" id="3493at2"/>
<dbReference type="GO" id="GO:0016740">
    <property type="term" value="F:transferase activity"/>
    <property type="evidence" value="ECO:0007669"/>
    <property type="project" value="UniProtKB-KW"/>
</dbReference>
<evidence type="ECO:0000313" key="3">
    <source>
        <dbReference type="EMBL" id="AFM42690.1"/>
    </source>
</evidence>
<keyword evidence="3" id="KW-0808">Transferase</keyword>
<reference evidence="3 4" key="1">
    <citation type="journal article" date="2012" name="J. Bacteriol.">
        <title>Complete genome sequences of Desulfosporosinus orientis DSM765T, Desulfosporosinus youngiae DSM17734T, Desulfosporosinus meridiei DSM13257T, and Desulfosporosinus acidiphilus DSM22704T.</title>
        <authorList>
            <person name="Pester M."/>
            <person name="Brambilla E."/>
            <person name="Alazard D."/>
            <person name="Rattei T."/>
            <person name="Weinmaier T."/>
            <person name="Han J."/>
            <person name="Lucas S."/>
            <person name="Lapidus A."/>
            <person name="Cheng J.F."/>
            <person name="Goodwin L."/>
            <person name="Pitluck S."/>
            <person name="Peters L."/>
            <person name="Ovchinnikova G."/>
            <person name="Teshima H."/>
            <person name="Detter J.C."/>
            <person name="Han C.S."/>
            <person name="Tapia R."/>
            <person name="Land M.L."/>
            <person name="Hauser L."/>
            <person name="Kyrpides N.C."/>
            <person name="Ivanova N.N."/>
            <person name="Pagani I."/>
            <person name="Huntmann M."/>
            <person name="Wei C.L."/>
            <person name="Davenport K.W."/>
            <person name="Daligault H."/>
            <person name="Chain P.S."/>
            <person name="Chen A."/>
            <person name="Mavromatis K."/>
            <person name="Markowitz V."/>
            <person name="Szeto E."/>
            <person name="Mikhailova N."/>
            <person name="Pati A."/>
            <person name="Wagner M."/>
            <person name="Woyke T."/>
            <person name="Ollivier B."/>
            <person name="Klenk H.P."/>
            <person name="Spring S."/>
            <person name="Loy A."/>
        </authorList>
    </citation>
    <scope>NUCLEOTIDE SEQUENCE [LARGE SCALE GENOMIC DNA]</scope>
    <source>
        <strain evidence="4">DSM 22704 / JCM 16185 / SJ4</strain>
    </source>
</reference>
<proteinExistence type="predicted"/>
<dbReference type="RefSeq" id="WP_014828677.1">
    <property type="nucleotide sequence ID" value="NC_018068.1"/>
</dbReference>
<feature type="domain" description="PilZ" evidence="1">
    <location>
        <begin position="98"/>
        <end position="203"/>
    </location>
</feature>
<dbReference type="EMBL" id="CP003639">
    <property type="protein sequence ID" value="AFM42690.1"/>
    <property type="molecule type" value="Genomic_DNA"/>
</dbReference>
<dbReference type="eggNOG" id="COG5581">
    <property type="taxonomic scope" value="Bacteria"/>
</dbReference>
<evidence type="ECO:0000259" key="2">
    <source>
        <dbReference type="Pfam" id="PF12945"/>
    </source>
</evidence>
<feature type="domain" description="Type III secretion system flagellar brake protein YcgR PilZN" evidence="2">
    <location>
        <begin position="9"/>
        <end position="91"/>
    </location>
</feature>
<sequence>MSYSEKLSHGLSIDLIVLDGEYCGKYRTRIEEVGQKIITVGAPYDKGEVVPLREGTKVVITFWDHLSAYEFEGEIMQRIAVPVPMLVLKFPDSITKVQRRNYVRVPAAFDLSFKVVKEDGLSDLLRGTMVDFSGGGVRFITDEPVENKALLYVQLGLPNGEIQTPARVCRTETMEKNQRYTVTAEFFDLSERERDQIIKCVFERQREMRKKGLI</sequence>
<dbReference type="AlphaFoldDB" id="I4DA66"/>
<accession>I4DA66</accession>
<protein>
    <submittedName>
        <fullName evidence="3">Putative glycosyltransferase</fullName>
    </submittedName>
</protein>
<dbReference type="Proteomes" id="UP000002892">
    <property type="component" value="Chromosome"/>
</dbReference>
<dbReference type="STRING" id="646529.Desaci_3809"/>
<dbReference type="Pfam" id="PF07238">
    <property type="entry name" value="PilZ"/>
    <property type="match status" value="1"/>
</dbReference>
<evidence type="ECO:0000259" key="1">
    <source>
        <dbReference type="Pfam" id="PF07238"/>
    </source>
</evidence>
<dbReference type="Pfam" id="PF12945">
    <property type="entry name" value="PilZNR"/>
    <property type="match status" value="1"/>
</dbReference>
<dbReference type="SUPFAM" id="SSF141371">
    <property type="entry name" value="PilZ domain-like"/>
    <property type="match status" value="2"/>
</dbReference>
<keyword evidence="4" id="KW-1185">Reference proteome</keyword>